<dbReference type="RefSeq" id="WP_073372801.1">
    <property type="nucleotide sequence ID" value="NZ_FQXS01000001.1"/>
</dbReference>
<dbReference type="PRINTS" id="PR00690">
    <property type="entry name" value="ADHESNFAMILY"/>
</dbReference>
<dbReference type="InterPro" id="IPR050492">
    <property type="entry name" value="Bact_metal-bind_prot9"/>
</dbReference>
<evidence type="ECO:0000256" key="5">
    <source>
        <dbReference type="ARBA" id="ARBA00022729"/>
    </source>
</evidence>
<reference evidence="7 8" key="1">
    <citation type="submission" date="2016-11" db="EMBL/GenBank/DDBJ databases">
        <authorList>
            <person name="Jaros S."/>
            <person name="Januszkiewicz K."/>
            <person name="Wedrychowicz H."/>
        </authorList>
    </citation>
    <scope>NUCLEOTIDE SEQUENCE [LARGE SCALE GENOMIC DNA]</scope>
    <source>
        <strain evidence="7 8">DSM 9705</strain>
    </source>
</reference>
<dbReference type="InterPro" id="IPR006128">
    <property type="entry name" value="Lipoprotein_PsaA-like"/>
</dbReference>
<dbReference type="InterPro" id="IPR006129">
    <property type="entry name" value="AdhesinB"/>
</dbReference>
<evidence type="ECO:0000313" key="7">
    <source>
        <dbReference type="EMBL" id="SHH30282.1"/>
    </source>
</evidence>
<dbReference type="Pfam" id="PF01297">
    <property type="entry name" value="ZnuA"/>
    <property type="match status" value="1"/>
</dbReference>
<dbReference type="EMBL" id="FQXS01000001">
    <property type="protein sequence ID" value="SHH30282.1"/>
    <property type="molecule type" value="Genomic_DNA"/>
</dbReference>
<dbReference type="SUPFAM" id="SSF53807">
    <property type="entry name" value="Helical backbone' metal receptor"/>
    <property type="match status" value="1"/>
</dbReference>
<dbReference type="AlphaFoldDB" id="A0A1M5RVD6"/>
<dbReference type="GO" id="GO:0007155">
    <property type="term" value="P:cell adhesion"/>
    <property type="evidence" value="ECO:0007669"/>
    <property type="project" value="InterPro"/>
</dbReference>
<evidence type="ECO:0000256" key="1">
    <source>
        <dbReference type="ARBA" id="ARBA00004196"/>
    </source>
</evidence>
<dbReference type="GO" id="GO:0030313">
    <property type="term" value="C:cell envelope"/>
    <property type="evidence" value="ECO:0007669"/>
    <property type="project" value="UniProtKB-SubCell"/>
</dbReference>
<sequence length="314" mass="34270">MVQMLSIATKPILAVFILLLGIIGRPAIVPANTELPVIVASTTQIADFARQIGGDQVVVRSILAPGADPHTYLPTPNDVEIVLGADLCLENGLHLEGKSWMATLARDGGKPLVTATDGIQPLLLEGSGEKISDPHAWLVPRNAAVYVNNIADALIRLAPDNREFFDARAELYLHQLRVLDAWIRQQVSLIPPSRRVLVTTHDAFNYFCREYRFNPKNDFLSIAPVGWSTGGEVGAGITPERRRRVIESIRQSGTRALFVETTVNPKQVREIARETGIVIGGELYSDSMGPSGSAGETYIGMMRENVLMIVNALL</sequence>
<comment type="similarity">
    <text evidence="2 6">Belongs to the bacterial solute-binding protein 9 family.</text>
</comment>
<evidence type="ECO:0000256" key="6">
    <source>
        <dbReference type="RuleBase" id="RU003512"/>
    </source>
</evidence>
<evidence type="ECO:0000256" key="4">
    <source>
        <dbReference type="ARBA" id="ARBA00022723"/>
    </source>
</evidence>
<dbReference type="InterPro" id="IPR006127">
    <property type="entry name" value="ZnuA-like"/>
</dbReference>
<dbReference type="GO" id="GO:0030001">
    <property type="term" value="P:metal ion transport"/>
    <property type="evidence" value="ECO:0007669"/>
    <property type="project" value="InterPro"/>
</dbReference>
<keyword evidence="3 6" id="KW-0813">Transport</keyword>
<gene>
    <name evidence="7" type="ORF">SAMN02745124_00020</name>
</gene>
<evidence type="ECO:0000256" key="2">
    <source>
        <dbReference type="ARBA" id="ARBA00011028"/>
    </source>
</evidence>
<proteinExistence type="inferred from homology"/>
<dbReference type="STRING" id="1121409.SAMN02745124_00020"/>
<keyword evidence="8" id="KW-1185">Reference proteome</keyword>
<evidence type="ECO:0000256" key="3">
    <source>
        <dbReference type="ARBA" id="ARBA00022448"/>
    </source>
</evidence>
<organism evidence="7 8">
    <name type="scientific">Desulfofustis glycolicus DSM 9705</name>
    <dbReference type="NCBI Taxonomy" id="1121409"/>
    <lineage>
        <taxon>Bacteria</taxon>
        <taxon>Pseudomonadati</taxon>
        <taxon>Thermodesulfobacteriota</taxon>
        <taxon>Desulfobulbia</taxon>
        <taxon>Desulfobulbales</taxon>
        <taxon>Desulfocapsaceae</taxon>
        <taxon>Desulfofustis</taxon>
    </lineage>
</organism>
<dbReference type="Proteomes" id="UP000184139">
    <property type="component" value="Unassembled WGS sequence"/>
</dbReference>
<dbReference type="PANTHER" id="PTHR42953:SF1">
    <property type="entry name" value="METAL-BINDING PROTEIN HI_0362-RELATED"/>
    <property type="match status" value="1"/>
</dbReference>
<dbReference type="PRINTS" id="PR00691">
    <property type="entry name" value="ADHESINB"/>
</dbReference>
<comment type="subcellular location">
    <subcellularLocation>
        <location evidence="1">Cell envelope</location>
    </subcellularLocation>
</comment>
<dbReference type="PANTHER" id="PTHR42953">
    <property type="entry name" value="HIGH-AFFINITY ZINC UPTAKE SYSTEM PROTEIN ZNUA-RELATED"/>
    <property type="match status" value="1"/>
</dbReference>
<protein>
    <submittedName>
        <fullName evidence="7">Manganese/iron transport system substrate-binding protein</fullName>
    </submittedName>
</protein>
<accession>A0A1M5RVD6</accession>
<dbReference type="Gene3D" id="3.40.50.1980">
    <property type="entry name" value="Nitrogenase molybdenum iron protein domain"/>
    <property type="match status" value="2"/>
</dbReference>
<dbReference type="GO" id="GO:0046872">
    <property type="term" value="F:metal ion binding"/>
    <property type="evidence" value="ECO:0007669"/>
    <property type="project" value="UniProtKB-KW"/>
</dbReference>
<name>A0A1M5RVD6_9BACT</name>
<keyword evidence="4" id="KW-0479">Metal-binding</keyword>
<keyword evidence="5" id="KW-0732">Signal</keyword>
<evidence type="ECO:0000313" key="8">
    <source>
        <dbReference type="Proteomes" id="UP000184139"/>
    </source>
</evidence>